<accession>A0AAW0CLG2</accession>
<evidence type="ECO:0000259" key="3">
    <source>
        <dbReference type="Pfam" id="PF05368"/>
    </source>
</evidence>
<dbReference type="PANTHER" id="PTHR47706">
    <property type="entry name" value="NMRA-LIKE FAMILY PROTEIN"/>
    <property type="match status" value="1"/>
</dbReference>
<feature type="domain" description="NmrA-like" evidence="3">
    <location>
        <begin position="7"/>
        <end position="117"/>
    </location>
</feature>
<dbReference type="Gene3D" id="3.40.50.720">
    <property type="entry name" value="NAD(P)-binding Rossmann-like Domain"/>
    <property type="match status" value="1"/>
</dbReference>
<dbReference type="AlphaFoldDB" id="A0AAW0CLG2"/>
<dbReference type="SUPFAM" id="SSF51735">
    <property type="entry name" value="NAD(P)-binding Rossmann-fold domains"/>
    <property type="match status" value="1"/>
</dbReference>
<dbReference type="InterPro" id="IPR008030">
    <property type="entry name" value="NmrA-like"/>
</dbReference>
<evidence type="ECO:0000313" key="4">
    <source>
        <dbReference type="EMBL" id="KAK7040687.1"/>
    </source>
</evidence>
<keyword evidence="5" id="KW-1185">Reference proteome</keyword>
<keyword evidence="2" id="KW-0560">Oxidoreductase</keyword>
<name>A0AAW0CLG2_9AGAR</name>
<gene>
    <name evidence="4" type="ORF">VNI00_009593</name>
</gene>
<dbReference type="PANTHER" id="PTHR47706:SF9">
    <property type="entry name" value="NMRA-LIKE DOMAIN-CONTAINING PROTEIN-RELATED"/>
    <property type="match status" value="1"/>
</dbReference>
<evidence type="ECO:0000256" key="1">
    <source>
        <dbReference type="ARBA" id="ARBA00022857"/>
    </source>
</evidence>
<dbReference type="InterPro" id="IPR051609">
    <property type="entry name" value="NmrA/Isoflavone_reductase-like"/>
</dbReference>
<comment type="caution">
    <text evidence="4">The sequence shown here is derived from an EMBL/GenBank/DDBJ whole genome shotgun (WGS) entry which is preliminary data.</text>
</comment>
<dbReference type="GO" id="GO:0016491">
    <property type="term" value="F:oxidoreductase activity"/>
    <property type="evidence" value="ECO:0007669"/>
    <property type="project" value="UniProtKB-KW"/>
</dbReference>
<dbReference type="Pfam" id="PF05368">
    <property type="entry name" value="NmrA"/>
    <property type="match status" value="1"/>
</dbReference>
<evidence type="ECO:0000313" key="5">
    <source>
        <dbReference type="Proteomes" id="UP001383192"/>
    </source>
</evidence>
<evidence type="ECO:0000256" key="2">
    <source>
        <dbReference type="ARBA" id="ARBA00023002"/>
    </source>
</evidence>
<reference evidence="4 5" key="1">
    <citation type="submission" date="2024-01" db="EMBL/GenBank/DDBJ databases">
        <title>A draft genome for a cacao thread blight-causing isolate of Paramarasmius palmivorus.</title>
        <authorList>
            <person name="Baruah I.K."/>
            <person name="Bukari Y."/>
            <person name="Amoako-Attah I."/>
            <person name="Meinhardt L.W."/>
            <person name="Bailey B.A."/>
            <person name="Cohen S.P."/>
        </authorList>
    </citation>
    <scope>NUCLEOTIDE SEQUENCE [LARGE SCALE GENOMIC DNA]</scope>
    <source>
        <strain evidence="4 5">GH-12</strain>
    </source>
</reference>
<organism evidence="4 5">
    <name type="scientific">Paramarasmius palmivorus</name>
    <dbReference type="NCBI Taxonomy" id="297713"/>
    <lineage>
        <taxon>Eukaryota</taxon>
        <taxon>Fungi</taxon>
        <taxon>Dikarya</taxon>
        <taxon>Basidiomycota</taxon>
        <taxon>Agaricomycotina</taxon>
        <taxon>Agaricomycetes</taxon>
        <taxon>Agaricomycetidae</taxon>
        <taxon>Agaricales</taxon>
        <taxon>Marasmiineae</taxon>
        <taxon>Marasmiaceae</taxon>
        <taxon>Paramarasmius</taxon>
    </lineage>
</organism>
<sequence>MSTFKSFALVGAGGYIGKHILKAFQTIGINPLIITRNPSASSFPTSLTVASIDFDKSDNIAQLLEEHRIQVVVSAISSSVPAEQQRHLADAAKKAGVKVFVSSEFGLPTNGASHVAEAIVPDVHREKDQFAGMFAGYVSWLGAVEVNGKFNIEYEKDNAEVSVTHEDDIGGELENRIFRIAGENLSFEDAAKRLGQEIEYVDSVPDEGLAPEMRKALLGVIYKGRGISGWDYTIGGVQALDNDVWARHEWRKLRL</sequence>
<protein>
    <recommendedName>
        <fullName evidence="3">NmrA-like domain-containing protein</fullName>
    </recommendedName>
</protein>
<dbReference type="InterPro" id="IPR036291">
    <property type="entry name" value="NAD(P)-bd_dom_sf"/>
</dbReference>
<keyword evidence="1" id="KW-0521">NADP</keyword>
<dbReference type="EMBL" id="JAYKXP010000036">
    <property type="protein sequence ID" value="KAK7040687.1"/>
    <property type="molecule type" value="Genomic_DNA"/>
</dbReference>
<proteinExistence type="predicted"/>
<dbReference type="Proteomes" id="UP001383192">
    <property type="component" value="Unassembled WGS sequence"/>
</dbReference>